<dbReference type="GeneID" id="29122615"/>
<gene>
    <name evidence="1" type="ORF">R1080702_113</name>
</gene>
<dbReference type="Proteomes" id="UP000203157">
    <property type="component" value="Segment"/>
</dbReference>
<name>A0A127KM02_9CAUD</name>
<sequence>MRKGDHSTFHNHPGALFSGVLYLEVPEDLGENEGQLVFVDPRGQTRVGRYYDHHVFHKITPKVGHGYVFPNWLDHYVEPHFCDGNRISISFNLMDM</sequence>
<evidence type="ECO:0000313" key="1">
    <source>
        <dbReference type="EMBL" id="AMO43122.1"/>
    </source>
</evidence>
<dbReference type="OrthoDB" id="22809at10239"/>
<proteinExistence type="predicted"/>
<dbReference type="KEGG" id="vg:29122615"/>
<evidence type="ECO:0008006" key="3">
    <source>
        <dbReference type="Google" id="ProtNLM"/>
    </source>
</evidence>
<evidence type="ECO:0000313" key="2">
    <source>
        <dbReference type="Proteomes" id="UP000203157"/>
    </source>
</evidence>
<organism evidence="1 2">
    <name type="scientific">Cyanophage S-RIM32</name>
    <dbReference type="NCBI Taxonomy" id="1278479"/>
    <lineage>
        <taxon>Viruses</taxon>
        <taxon>Duplodnaviria</taxon>
        <taxon>Heunggongvirae</taxon>
        <taxon>Uroviricota</taxon>
        <taxon>Caudoviricetes</taxon>
        <taxon>Pantevenvirales</taxon>
        <taxon>Kyanoviridae</taxon>
        <taxon>Bristolvirus</taxon>
        <taxon>Bristolvirus rhodeisland</taxon>
    </lineage>
</organism>
<dbReference type="RefSeq" id="YP_009301615.1">
    <property type="nucleotide sequence ID" value="NC_031235.1"/>
</dbReference>
<protein>
    <recommendedName>
        <fullName evidence="3">Prolyl 4-hydroxylase alpha subunit Fe(2+) 2OG dioxygenase domain-containing protein</fullName>
    </recommendedName>
</protein>
<dbReference type="Pfam" id="PF13759">
    <property type="entry name" value="2OG-FeII_Oxy_5"/>
    <property type="match status" value="1"/>
</dbReference>
<dbReference type="InterPro" id="IPR012668">
    <property type="entry name" value="CHP02466"/>
</dbReference>
<dbReference type="EMBL" id="KU594606">
    <property type="protein sequence ID" value="AMO43122.1"/>
    <property type="molecule type" value="Genomic_DNA"/>
</dbReference>
<dbReference type="Gene3D" id="2.60.120.620">
    <property type="entry name" value="q2cbj1_9rhob like domain"/>
    <property type="match status" value="1"/>
</dbReference>
<keyword evidence="2" id="KW-1185">Reference proteome</keyword>
<accession>A0A127KM02</accession>
<reference evidence="1 2" key="1">
    <citation type="submission" date="2016-01" db="EMBL/GenBank/DDBJ databases">
        <title>The genomic content and context of auxiliary metabolic genes in marine cyanophages.</title>
        <authorList>
            <person name="Marston M.F."/>
            <person name="Martiny J.B.H."/>
            <person name="Crummett L.T."/>
        </authorList>
    </citation>
    <scope>NUCLEOTIDE SEQUENCE [LARGE SCALE GENOMIC DNA]</scope>
    <source>
        <strain evidence="1">RW_108_0702</strain>
    </source>
</reference>